<feature type="region of interest" description="Disordered" evidence="4">
    <location>
        <begin position="24"/>
        <end position="58"/>
    </location>
</feature>
<evidence type="ECO:0000313" key="7">
    <source>
        <dbReference type="Proteomes" id="UP001604336"/>
    </source>
</evidence>
<dbReference type="PANTHER" id="PTHR34550:SF3">
    <property type="entry name" value="SMALL RIBOSOMAL SUBUNIT PROTEIN BTHXM"/>
    <property type="match status" value="1"/>
</dbReference>
<accession>A0ABD1P891</accession>
<gene>
    <name evidence="5" type="ORF">Adt_43480</name>
    <name evidence="6" type="ORF">Adt_43495</name>
</gene>
<protein>
    <submittedName>
        <fullName evidence="6">30S ribosomal protein S31</fullName>
    </submittedName>
</protein>
<evidence type="ECO:0000313" key="5">
    <source>
        <dbReference type="EMBL" id="KAL2460060.1"/>
    </source>
</evidence>
<dbReference type="GO" id="GO:1990904">
    <property type="term" value="C:ribonucleoprotein complex"/>
    <property type="evidence" value="ECO:0007669"/>
    <property type="project" value="UniProtKB-KW"/>
</dbReference>
<reference evidence="6" key="2">
    <citation type="submission" date="2024-07" db="EMBL/GenBank/DDBJ databases">
        <title>Two chromosome-level genome assemblies of Korean endemic species Abeliophyllum distichum and Forsythia ovata (Oleaceae).</title>
        <authorList>
            <person name="Mun J.H."/>
        </authorList>
    </citation>
    <scope>NUCLEOTIDE SEQUENCE</scope>
    <source>
        <strain evidence="6">KNKB198505000391</strain>
        <tissue evidence="6">Leaf</tissue>
    </source>
</reference>
<comment type="similarity">
    <text evidence="1">Belongs to the bacterial ribosomal protein bTHX family.</text>
</comment>
<dbReference type="Pfam" id="PF17067">
    <property type="entry name" value="RPS31"/>
    <property type="match status" value="1"/>
</dbReference>
<reference evidence="7" key="1">
    <citation type="submission" date="2024-07" db="EMBL/GenBank/DDBJ databases">
        <title>Two chromosome-level genome assemblies of Korean endemic species Abeliophyllum distichum and Forsythia ovata (Oleaceae).</title>
        <authorList>
            <person name="Jang H."/>
        </authorList>
    </citation>
    <scope>NUCLEOTIDE SEQUENCE [LARGE SCALE GENOMIC DNA]</scope>
</reference>
<dbReference type="GO" id="GO:0005840">
    <property type="term" value="C:ribosome"/>
    <property type="evidence" value="ECO:0007669"/>
    <property type="project" value="UniProtKB-KW"/>
</dbReference>
<sequence length="117" mass="12990">MATMKWCGVAVRRVMAASEQRKAFSSLSSSSSPGSPILCGRGDKKTRRGKIFKGSYGNARPKKEKKIERIKDKIEAAACISGRSVLDHIGWGCLGIHLNILEWEKLLRGEFQGVDRR</sequence>
<dbReference type="EMBL" id="JBFOLK010000014">
    <property type="protein sequence ID" value="KAL2460075.1"/>
    <property type="molecule type" value="Genomic_DNA"/>
</dbReference>
<organism evidence="6 7">
    <name type="scientific">Abeliophyllum distichum</name>
    <dbReference type="NCBI Taxonomy" id="126358"/>
    <lineage>
        <taxon>Eukaryota</taxon>
        <taxon>Viridiplantae</taxon>
        <taxon>Streptophyta</taxon>
        <taxon>Embryophyta</taxon>
        <taxon>Tracheophyta</taxon>
        <taxon>Spermatophyta</taxon>
        <taxon>Magnoliopsida</taxon>
        <taxon>eudicotyledons</taxon>
        <taxon>Gunneridae</taxon>
        <taxon>Pentapetalae</taxon>
        <taxon>asterids</taxon>
        <taxon>lamiids</taxon>
        <taxon>Lamiales</taxon>
        <taxon>Oleaceae</taxon>
        <taxon>Forsythieae</taxon>
        <taxon>Abeliophyllum</taxon>
    </lineage>
</organism>
<dbReference type="PANTHER" id="PTHR34550">
    <property type="entry name" value="30S RIBOSOMAL PROTEIN S31, CHLOROPLASTIC"/>
    <property type="match status" value="1"/>
</dbReference>
<dbReference type="NCBIfam" id="TIGR04560">
    <property type="entry name" value="ribo_THX"/>
    <property type="match status" value="1"/>
</dbReference>
<proteinExistence type="inferred from homology"/>
<evidence type="ECO:0000313" key="6">
    <source>
        <dbReference type="EMBL" id="KAL2460075.1"/>
    </source>
</evidence>
<dbReference type="Proteomes" id="UP001604336">
    <property type="component" value="Unassembled WGS sequence"/>
</dbReference>
<evidence type="ECO:0000256" key="4">
    <source>
        <dbReference type="SAM" id="MobiDB-lite"/>
    </source>
</evidence>
<dbReference type="EMBL" id="JBFOLK010000014">
    <property type="protein sequence ID" value="KAL2460060.1"/>
    <property type="molecule type" value="Genomic_DNA"/>
</dbReference>
<keyword evidence="2 6" id="KW-0689">Ribosomal protein</keyword>
<name>A0ABD1P891_9LAMI</name>
<evidence type="ECO:0000256" key="1">
    <source>
        <dbReference type="ARBA" id="ARBA00010834"/>
    </source>
</evidence>
<feature type="compositionally biased region" description="Low complexity" evidence="4">
    <location>
        <begin position="25"/>
        <end position="36"/>
    </location>
</feature>
<comment type="caution">
    <text evidence="6">The sequence shown here is derived from an EMBL/GenBank/DDBJ whole genome shotgun (WGS) entry which is preliminary data.</text>
</comment>
<keyword evidence="3" id="KW-0687">Ribonucleoprotein</keyword>
<keyword evidence="7" id="KW-1185">Reference proteome</keyword>
<evidence type="ECO:0000256" key="3">
    <source>
        <dbReference type="ARBA" id="ARBA00023274"/>
    </source>
</evidence>
<dbReference type="InterPro" id="IPR030826">
    <property type="entry name" value="Ribosomal_bTHX/bTHXc/bTHXm"/>
</dbReference>
<dbReference type="AlphaFoldDB" id="A0ABD1P891"/>
<dbReference type="InterPro" id="IPR044695">
    <property type="entry name" value="Ribosomal_bTHXc/bTHXc_plant"/>
</dbReference>
<evidence type="ECO:0000256" key="2">
    <source>
        <dbReference type="ARBA" id="ARBA00022980"/>
    </source>
</evidence>